<organism evidence="3 4">
    <name type="scientific">Vigna radiata var. radiata</name>
    <name type="common">Mung bean</name>
    <name type="synonym">Phaseolus aureus</name>
    <dbReference type="NCBI Taxonomy" id="3916"/>
    <lineage>
        <taxon>Eukaryota</taxon>
        <taxon>Viridiplantae</taxon>
        <taxon>Streptophyta</taxon>
        <taxon>Embryophyta</taxon>
        <taxon>Tracheophyta</taxon>
        <taxon>Spermatophyta</taxon>
        <taxon>Magnoliopsida</taxon>
        <taxon>eudicotyledons</taxon>
        <taxon>Gunneridae</taxon>
        <taxon>Pentapetalae</taxon>
        <taxon>rosids</taxon>
        <taxon>fabids</taxon>
        <taxon>Fabales</taxon>
        <taxon>Fabaceae</taxon>
        <taxon>Papilionoideae</taxon>
        <taxon>50 kb inversion clade</taxon>
        <taxon>NPAAA clade</taxon>
        <taxon>indigoferoid/millettioid clade</taxon>
        <taxon>Phaseoleae</taxon>
        <taxon>Vigna</taxon>
    </lineage>
</organism>
<feature type="region of interest" description="Disordered" evidence="1">
    <location>
        <begin position="102"/>
        <end position="123"/>
    </location>
</feature>
<gene>
    <name evidence="4" type="primary">LOC106771775</name>
</gene>
<reference evidence="3" key="1">
    <citation type="journal article" date="2014" name="Nat. Commun.">
        <title>Genome sequence of mungbean and insights into evolution within Vigna species.</title>
        <authorList>
            <person name="Kang Y.J."/>
            <person name="Kim S.K."/>
            <person name="Kim M.Y."/>
            <person name="Lestari P."/>
            <person name="Kim K.H."/>
            <person name="Ha B.K."/>
            <person name="Jun T.H."/>
            <person name="Hwang W.J."/>
            <person name="Lee T."/>
            <person name="Lee J."/>
            <person name="Shim S."/>
            <person name="Yoon M.Y."/>
            <person name="Jang Y.E."/>
            <person name="Han K.S."/>
            <person name="Taeprayoon P."/>
            <person name="Yoon N."/>
            <person name="Somta P."/>
            <person name="Tanya P."/>
            <person name="Kim K.S."/>
            <person name="Gwag J.G."/>
            <person name="Moon J.K."/>
            <person name="Lee Y.H."/>
            <person name="Park B.S."/>
            <person name="Bombarely A."/>
            <person name="Doyle J.J."/>
            <person name="Jackson S.A."/>
            <person name="Schafleitner R."/>
            <person name="Srinives P."/>
            <person name="Varshney R.K."/>
            <person name="Lee S.H."/>
        </authorList>
    </citation>
    <scope>NUCLEOTIDE SEQUENCE [LARGE SCALE GENOMIC DNA]</scope>
    <source>
        <strain evidence="3">cv. VC1973A</strain>
    </source>
</reference>
<keyword evidence="2" id="KW-0472">Membrane</keyword>
<accession>A0A3Q0FES1</accession>
<protein>
    <submittedName>
        <fullName evidence="4">Uncharacterized protein LOC106771775</fullName>
    </submittedName>
</protein>
<dbReference type="RefSeq" id="XP_022640852.1">
    <property type="nucleotide sequence ID" value="XM_022785131.1"/>
</dbReference>
<proteinExistence type="predicted"/>
<name>A0A3Q0FES1_VIGRR</name>
<keyword evidence="3" id="KW-1185">Reference proteome</keyword>
<evidence type="ECO:0000256" key="2">
    <source>
        <dbReference type="SAM" id="Phobius"/>
    </source>
</evidence>
<keyword evidence="2" id="KW-0812">Transmembrane</keyword>
<evidence type="ECO:0000313" key="4">
    <source>
        <dbReference type="RefSeq" id="XP_022640852.1"/>
    </source>
</evidence>
<evidence type="ECO:0000256" key="1">
    <source>
        <dbReference type="SAM" id="MobiDB-lite"/>
    </source>
</evidence>
<keyword evidence="2" id="KW-1133">Transmembrane helix</keyword>
<dbReference type="Proteomes" id="UP000087766">
    <property type="component" value="Chromosome 8"/>
</dbReference>
<sequence length="123" mass="14443">MSAQLLPITCIAATLNPYFYSAHNRTSPNFEIRLFVRWCGAVYLFLLFVRWYFAGSGWHWWYVVQFRLPEDDNHPQPKRMLHIREREKKGAVVIPDAVKMGKSEQQDVLEEGQSGVSEAHRYL</sequence>
<evidence type="ECO:0000313" key="3">
    <source>
        <dbReference type="Proteomes" id="UP000087766"/>
    </source>
</evidence>
<dbReference type="AlphaFoldDB" id="A0A3Q0FES1"/>
<feature type="transmembrane region" description="Helical" evidence="2">
    <location>
        <begin position="34"/>
        <end position="53"/>
    </location>
</feature>
<dbReference type="KEGG" id="vra:106771775"/>
<reference evidence="4" key="2">
    <citation type="submission" date="2025-08" db="UniProtKB">
        <authorList>
            <consortium name="RefSeq"/>
        </authorList>
    </citation>
    <scope>IDENTIFICATION</scope>
    <source>
        <tissue evidence="4">Leaf</tissue>
    </source>
</reference>
<dbReference type="GeneID" id="106771775"/>